<name>A0A1L9WG97_ASPA1</name>
<dbReference type="Proteomes" id="UP000184546">
    <property type="component" value="Unassembled WGS sequence"/>
</dbReference>
<dbReference type="Gene3D" id="3.30.465.10">
    <property type="match status" value="1"/>
</dbReference>
<dbReference type="GO" id="GO:0071949">
    <property type="term" value="F:FAD binding"/>
    <property type="evidence" value="ECO:0007669"/>
    <property type="project" value="InterPro"/>
</dbReference>
<organism evidence="7 8">
    <name type="scientific">Aspergillus aculeatus (strain ATCC 16872 / CBS 172.66 / WB 5094)</name>
    <dbReference type="NCBI Taxonomy" id="690307"/>
    <lineage>
        <taxon>Eukaryota</taxon>
        <taxon>Fungi</taxon>
        <taxon>Dikarya</taxon>
        <taxon>Ascomycota</taxon>
        <taxon>Pezizomycotina</taxon>
        <taxon>Eurotiomycetes</taxon>
        <taxon>Eurotiomycetidae</taxon>
        <taxon>Eurotiales</taxon>
        <taxon>Aspergillaceae</taxon>
        <taxon>Aspergillus</taxon>
        <taxon>Aspergillus subgen. Circumdati</taxon>
    </lineage>
</organism>
<keyword evidence="3" id="KW-0285">Flavoprotein</keyword>
<gene>
    <name evidence="7" type="ORF">ASPACDRAFT_64476</name>
</gene>
<comment type="cofactor">
    <cofactor evidence="1">
        <name>FAD</name>
        <dbReference type="ChEBI" id="CHEBI:57692"/>
    </cofactor>
</comment>
<dbReference type="GeneID" id="30977817"/>
<keyword evidence="8" id="KW-1185">Reference proteome</keyword>
<dbReference type="Gene3D" id="3.30.43.10">
    <property type="entry name" value="Uridine Diphospho-n-acetylenolpyruvylglucosamine Reductase, domain 2"/>
    <property type="match status" value="1"/>
</dbReference>
<sequence>MAPPEYITHPEYSSKVLVRGDPEYERCREMNPSAAGPRYPREIHLVESPADVQKALSRATKLGTTVSVRSSGHAAQSPYLVQDGILIDTTNLNRRVDYDEATAQISFGPSCRISEVTEKLSEVDRFFPIGHAPTVAMAGYLLGGGQGFFMRSLGAAATFVTRMEIVLPNGETVLADREHYPDLFWAARGSGLGFFGVVTRFWGKTIPAKTPWQRTLQFEINHDNYETLLTWAIEAGRATPKEHTDLNIAIAYAQDDADATGDEVPPGARLHLTLLLYCYADTEAEAQTMLGAYDQVDEVQDFMLDKQPVHKCTFEEVLAAGEAGPGPGTRVHNNSIFSNPGCSLPRLLETMKPALLDLPTRQSNVYIYHCDQRPDEKEMVMSLPQDLYLMTATIWTDPKRESGLRQHIRERYERALSVAVGMFVVDLDPNWEEVNARVITDTALQKFLHVREKYDPQGLFPSYKAFVRADRNVRGLKGALNGAANEAADRAVTETARDALEAAANAAVTGPANAAANAAVNVSA</sequence>
<feature type="domain" description="FAD-binding PCMH-type" evidence="6">
    <location>
        <begin position="36"/>
        <end position="208"/>
    </location>
</feature>
<keyword evidence="5" id="KW-0560">Oxidoreductase</keyword>
<evidence type="ECO:0000256" key="1">
    <source>
        <dbReference type="ARBA" id="ARBA00001974"/>
    </source>
</evidence>
<dbReference type="Gene3D" id="3.40.462.20">
    <property type="match status" value="1"/>
</dbReference>
<dbReference type="InterPro" id="IPR050416">
    <property type="entry name" value="FAD-linked_Oxidoreductase"/>
</dbReference>
<evidence type="ECO:0000256" key="4">
    <source>
        <dbReference type="ARBA" id="ARBA00022827"/>
    </source>
</evidence>
<dbReference type="PROSITE" id="PS00862">
    <property type="entry name" value="OX2_COVAL_FAD"/>
    <property type="match status" value="1"/>
</dbReference>
<dbReference type="InterPro" id="IPR006094">
    <property type="entry name" value="Oxid_FAD_bind_N"/>
</dbReference>
<dbReference type="InterPro" id="IPR016169">
    <property type="entry name" value="FAD-bd_PCMH_sub2"/>
</dbReference>
<dbReference type="InterPro" id="IPR036318">
    <property type="entry name" value="FAD-bd_PCMH-like_sf"/>
</dbReference>
<dbReference type="Pfam" id="PF01565">
    <property type="entry name" value="FAD_binding_4"/>
    <property type="match status" value="1"/>
</dbReference>
<dbReference type="PROSITE" id="PS51387">
    <property type="entry name" value="FAD_PCMH"/>
    <property type="match status" value="1"/>
</dbReference>
<dbReference type="AlphaFoldDB" id="A0A1L9WG97"/>
<dbReference type="PANTHER" id="PTHR42973:SF39">
    <property type="entry name" value="FAD-BINDING PCMH-TYPE DOMAIN-CONTAINING PROTEIN"/>
    <property type="match status" value="1"/>
</dbReference>
<dbReference type="InterPro" id="IPR016167">
    <property type="entry name" value="FAD-bd_PCMH_sub1"/>
</dbReference>
<keyword evidence="4" id="KW-0274">FAD</keyword>
<dbReference type="PANTHER" id="PTHR42973">
    <property type="entry name" value="BINDING OXIDOREDUCTASE, PUTATIVE (AFU_ORTHOLOGUE AFUA_1G17690)-RELATED"/>
    <property type="match status" value="1"/>
</dbReference>
<dbReference type="GO" id="GO:0016491">
    <property type="term" value="F:oxidoreductase activity"/>
    <property type="evidence" value="ECO:0007669"/>
    <property type="project" value="UniProtKB-KW"/>
</dbReference>
<accession>A0A1L9WG97</accession>
<evidence type="ECO:0000259" key="6">
    <source>
        <dbReference type="PROSITE" id="PS51387"/>
    </source>
</evidence>
<dbReference type="OMA" id="FFPHGHA"/>
<dbReference type="STRING" id="690307.A0A1L9WG97"/>
<dbReference type="RefSeq" id="XP_020051530.1">
    <property type="nucleotide sequence ID" value="XM_020204003.1"/>
</dbReference>
<dbReference type="OrthoDB" id="415825at2759"/>
<evidence type="ECO:0000313" key="8">
    <source>
        <dbReference type="Proteomes" id="UP000184546"/>
    </source>
</evidence>
<reference evidence="8" key="1">
    <citation type="journal article" date="2017" name="Genome Biol.">
        <title>Comparative genomics reveals high biological diversity and specific adaptations in the industrially and medically important fungal genus Aspergillus.</title>
        <authorList>
            <person name="de Vries R.P."/>
            <person name="Riley R."/>
            <person name="Wiebenga A."/>
            <person name="Aguilar-Osorio G."/>
            <person name="Amillis S."/>
            <person name="Uchima C.A."/>
            <person name="Anderluh G."/>
            <person name="Asadollahi M."/>
            <person name="Askin M."/>
            <person name="Barry K."/>
            <person name="Battaglia E."/>
            <person name="Bayram O."/>
            <person name="Benocci T."/>
            <person name="Braus-Stromeyer S.A."/>
            <person name="Caldana C."/>
            <person name="Canovas D."/>
            <person name="Cerqueira G.C."/>
            <person name="Chen F."/>
            <person name="Chen W."/>
            <person name="Choi C."/>
            <person name="Clum A."/>
            <person name="Dos Santos R.A."/>
            <person name="Damasio A.R."/>
            <person name="Diallinas G."/>
            <person name="Emri T."/>
            <person name="Fekete E."/>
            <person name="Flipphi M."/>
            <person name="Freyberg S."/>
            <person name="Gallo A."/>
            <person name="Gournas C."/>
            <person name="Habgood R."/>
            <person name="Hainaut M."/>
            <person name="Harispe M.L."/>
            <person name="Henrissat B."/>
            <person name="Hilden K.S."/>
            <person name="Hope R."/>
            <person name="Hossain A."/>
            <person name="Karabika E."/>
            <person name="Karaffa L."/>
            <person name="Karanyi Z."/>
            <person name="Krasevec N."/>
            <person name="Kuo A."/>
            <person name="Kusch H."/>
            <person name="LaButti K."/>
            <person name="Lagendijk E.L."/>
            <person name="Lapidus A."/>
            <person name="Levasseur A."/>
            <person name="Lindquist E."/>
            <person name="Lipzen A."/>
            <person name="Logrieco A.F."/>
            <person name="MacCabe A."/>
            <person name="Maekelae M.R."/>
            <person name="Malavazi I."/>
            <person name="Melin P."/>
            <person name="Meyer V."/>
            <person name="Mielnichuk N."/>
            <person name="Miskei M."/>
            <person name="Molnar A.P."/>
            <person name="Mule G."/>
            <person name="Ngan C.Y."/>
            <person name="Orejas M."/>
            <person name="Orosz E."/>
            <person name="Ouedraogo J.P."/>
            <person name="Overkamp K.M."/>
            <person name="Park H.-S."/>
            <person name="Perrone G."/>
            <person name="Piumi F."/>
            <person name="Punt P.J."/>
            <person name="Ram A.F."/>
            <person name="Ramon A."/>
            <person name="Rauscher S."/>
            <person name="Record E."/>
            <person name="Riano-Pachon D.M."/>
            <person name="Robert V."/>
            <person name="Roehrig J."/>
            <person name="Ruller R."/>
            <person name="Salamov A."/>
            <person name="Salih N.S."/>
            <person name="Samson R.A."/>
            <person name="Sandor E."/>
            <person name="Sanguinetti M."/>
            <person name="Schuetze T."/>
            <person name="Sepcic K."/>
            <person name="Shelest E."/>
            <person name="Sherlock G."/>
            <person name="Sophianopoulou V."/>
            <person name="Squina F.M."/>
            <person name="Sun H."/>
            <person name="Susca A."/>
            <person name="Todd R.B."/>
            <person name="Tsang A."/>
            <person name="Unkles S.E."/>
            <person name="van de Wiele N."/>
            <person name="van Rossen-Uffink D."/>
            <person name="Oliveira J.V."/>
            <person name="Vesth T.C."/>
            <person name="Visser J."/>
            <person name="Yu J.-H."/>
            <person name="Zhou M."/>
            <person name="Andersen M.R."/>
            <person name="Archer D.B."/>
            <person name="Baker S.E."/>
            <person name="Benoit I."/>
            <person name="Brakhage A.A."/>
            <person name="Braus G.H."/>
            <person name="Fischer R."/>
            <person name="Frisvad J.C."/>
            <person name="Goldman G.H."/>
            <person name="Houbraken J."/>
            <person name="Oakley B."/>
            <person name="Pocsi I."/>
            <person name="Scazzocchio C."/>
            <person name="Seiboth B."/>
            <person name="vanKuyk P.A."/>
            <person name="Wortman J."/>
            <person name="Dyer P.S."/>
            <person name="Grigoriev I.V."/>
        </authorList>
    </citation>
    <scope>NUCLEOTIDE SEQUENCE [LARGE SCALE GENOMIC DNA]</scope>
    <source>
        <strain evidence="8">ATCC 16872 / CBS 172.66 / WB 5094</strain>
    </source>
</reference>
<dbReference type="InterPro" id="IPR016166">
    <property type="entry name" value="FAD-bd_PCMH"/>
</dbReference>
<proteinExistence type="inferred from homology"/>
<dbReference type="VEuPathDB" id="FungiDB:ASPACDRAFT_64476"/>
<evidence type="ECO:0000313" key="7">
    <source>
        <dbReference type="EMBL" id="OJJ95190.1"/>
    </source>
</evidence>
<dbReference type="InterPro" id="IPR006093">
    <property type="entry name" value="Oxy_OxRdtase_FAD_BS"/>
</dbReference>
<evidence type="ECO:0000256" key="5">
    <source>
        <dbReference type="ARBA" id="ARBA00023002"/>
    </source>
</evidence>
<protein>
    <recommendedName>
        <fullName evidence="6">FAD-binding PCMH-type domain-containing protein</fullName>
    </recommendedName>
</protein>
<evidence type="ECO:0000256" key="3">
    <source>
        <dbReference type="ARBA" id="ARBA00022630"/>
    </source>
</evidence>
<dbReference type="SUPFAM" id="SSF56176">
    <property type="entry name" value="FAD-binding/transporter-associated domain-like"/>
    <property type="match status" value="1"/>
</dbReference>
<evidence type="ECO:0000256" key="2">
    <source>
        <dbReference type="ARBA" id="ARBA00005466"/>
    </source>
</evidence>
<dbReference type="EMBL" id="KV878990">
    <property type="protein sequence ID" value="OJJ95190.1"/>
    <property type="molecule type" value="Genomic_DNA"/>
</dbReference>
<comment type="similarity">
    <text evidence="2">Belongs to the oxygen-dependent FAD-linked oxidoreductase family.</text>
</comment>